<feature type="region of interest" description="Disordered" evidence="1">
    <location>
        <begin position="1"/>
        <end position="20"/>
    </location>
</feature>
<dbReference type="PANTHER" id="PTHR39290">
    <property type="entry name" value="C3H1-TYPE DOMAIN-CONTAINING PROTEIN-RELATED"/>
    <property type="match status" value="1"/>
</dbReference>
<reference evidence="2" key="1">
    <citation type="submission" date="2023-08" db="EMBL/GenBank/DDBJ databases">
        <authorList>
            <person name="Audoor S."/>
            <person name="Bilcke G."/>
        </authorList>
    </citation>
    <scope>NUCLEOTIDE SEQUENCE</scope>
</reference>
<proteinExistence type="predicted"/>
<gene>
    <name evidence="2" type="ORF">CYCCA115_LOCUS19968</name>
</gene>
<evidence type="ECO:0000313" key="3">
    <source>
        <dbReference type="Proteomes" id="UP001295423"/>
    </source>
</evidence>
<feature type="region of interest" description="Disordered" evidence="1">
    <location>
        <begin position="305"/>
        <end position="458"/>
    </location>
</feature>
<comment type="caution">
    <text evidence="2">The sequence shown here is derived from an EMBL/GenBank/DDBJ whole genome shotgun (WGS) entry which is preliminary data.</text>
</comment>
<evidence type="ECO:0000256" key="1">
    <source>
        <dbReference type="SAM" id="MobiDB-lite"/>
    </source>
</evidence>
<dbReference type="EMBL" id="CAKOGP040002125">
    <property type="protein sequence ID" value="CAJ1963015.1"/>
    <property type="molecule type" value="Genomic_DNA"/>
</dbReference>
<dbReference type="PANTHER" id="PTHR39290:SF6">
    <property type="entry name" value="S-ADENOSYL-L-METHIONINE-DEPENDENT METHYLTRANSFERASES SUPERFAMILY PROTEIN"/>
    <property type="match status" value="1"/>
</dbReference>
<keyword evidence="3" id="KW-1185">Reference proteome</keyword>
<organism evidence="2 3">
    <name type="scientific">Cylindrotheca closterium</name>
    <dbReference type="NCBI Taxonomy" id="2856"/>
    <lineage>
        <taxon>Eukaryota</taxon>
        <taxon>Sar</taxon>
        <taxon>Stramenopiles</taxon>
        <taxon>Ochrophyta</taxon>
        <taxon>Bacillariophyta</taxon>
        <taxon>Bacillariophyceae</taxon>
        <taxon>Bacillariophycidae</taxon>
        <taxon>Bacillariales</taxon>
        <taxon>Bacillariaceae</taxon>
        <taxon>Cylindrotheca</taxon>
    </lineage>
</organism>
<evidence type="ECO:0000313" key="2">
    <source>
        <dbReference type="EMBL" id="CAJ1963015.1"/>
    </source>
</evidence>
<protein>
    <submittedName>
        <fullName evidence="2">Uncharacterized protein</fullName>
    </submittedName>
</protein>
<feature type="region of interest" description="Disordered" evidence="1">
    <location>
        <begin position="123"/>
        <end position="150"/>
    </location>
</feature>
<feature type="compositionally biased region" description="Basic and acidic residues" evidence="1">
    <location>
        <begin position="373"/>
        <end position="390"/>
    </location>
</feature>
<name>A0AAD2G5L5_9STRA</name>
<feature type="compositionally biased region" description="Low complexity" evidence="1">
    <location>
        <begin position="9"/>
        <end position="19"/>
    </location>
</feature>
<feature type="compositionally biased region" description="Basic and acidic residues" evidence="1">
    <location>
        <begin position="405"/>
        <end position="432"/>
    </location>
</feature>
<feature type="compositionally biased region" description="Basic and acidic residues" evidence="1">
    <location>
        <begin position="325"/>
        <end position="346"/>
    </location>
</feature>
<accession>A0AAD2G5L5</accession>
<dbReference type="Proteomes" id="UP001295423">
    <property type="component" value="Unassembled WGS sequence"/>
</dbReference>
<sequence length="458" mass="50740">MAKKRKKSISPPKKAAVSSNPLYEKQQAFLNSLSERERNELFHPEIEADRRAKLWMDQADLGEALVNQYAWATPSPHALKILKEFSPIVEVGCGANAYWASCMKEGGIDVIAYDMQIDTGGKIKANKSGKNGKDKSGRNASDSLVKQGGPVSLKNHKNRALFLCYPDEDGEGMGAQCLEHYTGTHVIHVGETILDATLSMDQAPWGRSSSSEFQARLAGEYHCILKVELPSWLHVRDSISVWKRSETSTIVFAADSEDDDEEDEEIEYRHIPCSERLPINVAAPCCAHLLLPSSTATTAVPTTVAANDAPAETKQRNRSSSSDGTKTKNGEDHKMKTAETERKEAPPKNSARARSESHDSSSSSKQKSKKRSRSDSTDSKRSRSDSVDSQKKRKRSNSSDSTSIKGRERSDSTDSAKKRRKLEKEHQKKIDDLFAGGYDLEPATPPRKRSKVAYKSPW</sequence>
<dbReference type="AlphaFoldDB" id="A0AAD2G5L5"/>